<dbReference type="SMART" id="SM00028">
    <property type="entry name" value="TPR"/>
    <property type="match status" value="4"/>
</dbReference>
<dbReference type="PANTHER" id="PTHR44809">
    <property type="match status" value="1"/>
</dbReference>
<name>E6QXF7_9ZZZZ</name>
<comment type="caution">
    <text evidence="1">The sequence shown here is derived from an EMBL/GenBank/DDBJ whole genome shotgun (WGS) entry which is preliminary data.</text>
</comment>
<evidence type="ECO:0008006" key="2">
    <source>
        <dbReference type="Google" id="ProtNLM"/>
    </source>
</evidence>
<dbReference type="InterPro" id="IPR011990">
    <property type="entry name" value="TPR-like_helical_dom_sf"/>
</dbReference>
<dbReference type="Gene3D" id="1.25.40.10">
    <property type="entry name" value="Tetratricopeptide repeat domain"/>
    <property type="match status" value="2"/>
</dbReference>
<dbReference type="SUPFAM" id="SSF48452">
    <property type="entry name" value="TPR-like"/>
    <property type="match status" value="2"/>
</dbReference>
<proteinExistence type="predicted"/>
<evidence type="ECO:0000313" key="1">
    <source>
        <dbReference type="EMBL" id="CBI11931.1"/>
    </source>
</evidence>
<organism evidence="1">
    <name type="scientific">mine drainage metagenome</name>
    <dbReference type="NCBI Taxonomy" id="410659"/>
    <lineage>
        <taxon>unclassified sequences</taxon>
        <taxon>metagenomes</taxon>
        <taxon>ecological metagenomes</taxon>
    </lineage>
</organism>
<dbReference type="AlphaFoldDB" id="E6QXF7"/>
<sequence>MRGAMFECFVAVGMLGMLSGAWASDVVTSQKPQLVAEPGTVTLTPQIIYEYLVAEVAIQRGVWPIASEAYLKLAKDTADPRIARRALEVALRARQGGDARQAAGLWLAKEPKSVNALHAEVDLLIGSKQPMAALPYLRQMLSSHPDMAGEEFLELGNLLGEVPDKSAGDELIRTLAADYPHLPEAHLALAQVDARNARFDLAMKELDVVDTLKPGWDLSAKLHFEVLLKTVPDAAEPFIRSYLKQHADAPEARLAYARFLLKQNRLVEAHDQFALLVQTLPGNAVMQVASGMVSLQMNDLPAAKEAFIHALQLNYDNPGLLELYLGQIAEALKQDDEAADWYLAVKSGEQFIPAQIRYADLLARQGKIDEARARLHAVATESDHERVQLIRAEAEILHNVGQVGTAYKVLGDGLATRPDSVGLLYDHAMLAETLGHLDVAERDLRHLLVLQPNYAQALNALGYIYADHNIHLNEAVGLLRQALILSPNDAFILDSMGWAQYRLGNLPEAETYLNRAYSTSQDPEIAAHLGEVLWRQGKFEATKRLWKAALIASPDNAVLQAAAEKFK</sequence>
<reference evidence="1" key="1">
    <citation type="submission" date="2009-10" db="EMBL/GenBank/DDBJ databases">
        <title>Diversity of trophic interactions inside an arsenic-rich microbial ecosystem.</title>
        <authorList>
            <person name="Bertin P.N."/>
            <person name="Heinrich-Salmeron A."/>
            <person name="Pelletier E."/>
            <person name="Goulhen-Chollet F."/>
            <person name="Arsene-Ploetze F."/>
            <person name="Gallien S."/>
            <person name="Calteau A."/>
            <person name="Vallenet D."/>
            <person name="Casiot C."/>
            <person name="Chane-Woon-Ming B."/>
            <person name="Giloteaux L."/>
            <person name="Barakat M."/>
            <person name="Bonnefoy V."/>
            <person name="Bruneel O."/>
            <person name="Chandler M."/>
            <person name="Cleiss J."/>
            <person name="Duran R."/>
            <person name="Elbaz-Poulichet F."/>
            <person name="Fonknechten N."/>
            <person name="Lauga B."/>
            <person name="Mornico D."/>
            <person name="Ortet P."/>
            <person name="Schaeffer C."/>
            <person name="Siguier P."/>
            <person name="Alexander Thil Smith A."/>
            <person name="Van Dorsselaer A."/>
            <person name="Weissenbach J."/>
            <person name="Medigue C."/>
            <person name="Le Paslier D."/>
        </authorList>
    </citation>
    <scope>NUCLEOTIDE SEQUENCE</scope>
</reference>
<accession>E6QXF7</accession>
<dbReference type="PANTHER" id="PTHR44809:SF1">
    <property type="entry name" value="PROTEIN O-MANNOSYL-TRANSFERASE TMTC1"/>
    <property type="match status" value="1"/>
</dbReference>
<protein>
    <recommendedName>
        <fullName evidence="2">Beta-barrel assembly-enhancing protease</fullName>
    </recommendedName>
</protein>
<dbReference type="Pfam" id="PF13432">
    <property type="entry name" value="TPR_16"/>
    <property type="match status" value="3"/>
</dbReference>
<gene>
    <name evidence="1" type="ORF">CARN7_2783</name>
</gene>
<dbReference type="EMBL" id="CABR01000178">
    <property type="protein sequence ID" value="CBI11931.1"/>
    <property type="molecule type" value="Genomic_DNA"/>
</dbReference>
<dbReference type="InterPro" id="IPR019734">
    <property type="entry name" value="TPR_rpt"/>
</dbReference>
<dbReference type="InterPro" id="IPR052943">
    <property type="entry name" value="TMTC_O-mannosyl-trnsfr"/>
</dbReference>